<dbReference type="GO" id="GO:0019262">
    <property type="term" value="P:N-acetylneuraminate catabolic process"/>
    <property type="evidence" value="ECO:0007669"/>
    <property type="project" value="UniProtKB-UniRule"/>
</dbReference>
<dbReference type="GO" id="GO:0042802">
    <property type="term" value="F:identical protein binding"/>
    <property type="evidence" value="ECO:0007669"/>
    <property type="project" value="TreeGrafter"/>
</dbReference>
<feature type="active site" description="Proton acceptor; for ring-opening step" evidence="4">
    <location>
        <position position="137"/>
    </location>
</feature>
<dbReference type="InterPro" id="IPR037171">
    <property type="entry name" value="NagB/RpiA_transferase-like"/>
</dbReference>
<comment type="catalytic activity">
    <reaction evidence="1 4">
        <text>alpha-D-glucosamine 6-phosphate + H2O = beta-D-fructose 6-phosphate + NH4(+)</text>
        <dbReference type="Rhea" id="RHEA:12172"/>
        <dbReference type="ChEBI" id="CHEBI:15377"/>
        <dbReference type="ChEBI" id="CHEBI:28938"/>
        <dbReference type="ChEBI" id="CHEBI:57634"/>
        <dbReference type="ChEBI" id="CHEBI:75989"/>
        <dbReference type="EC" id="3.5.99.6"/>
    </reaction>
</comment>
<dbReference type="GO" id="GO:0005975">
    <property type="term" value="P:carbohydrate metabolic process"/>
    <property type="evidence" value="ECO:0007669"/>
    <property type="project" value="InterPro"/>
</dbReference>
<dbReference type="GO" id="GO:0006043">
    <property type="term" value="P:glucosamine catabolic process"/>
    <property type="evidence" value="ECO:0007669"/>
    <property type="project" value="TreeGrafter"/>
</dbReference>
<evidence type="ECO:0000256" key="2">
    <source>
        <dbReference type="ARBA" id="ARBA00022801"/>
    </source>
</evidence>
<dbReference type="SUPFAM" id="SSF100950">
    <property type="entry name" value="NagB/RpiA/CoA transferase-like"/>
    <property type="match status" value="1"/>
</dbReference>
<dbReference type="HAMAP" id="MF_01241">
    <property type="entry name" value="GlcN6P_deamin"/>
    <property type="match status" value="1"/>
</dbReference>
<keyword evidence="7" id="KW-1185">Reference proteome</keyword>
<evidence type="ECO:0000256" key="1">
    <source>
        <dbReference type="ARBA" id="ARBA00000644"/>
    </source>
</evidence>
<accession>A0A5B9Y353</accession>
<feature type="domain" description="Glucosamine/galactosamine-6-phosphate isomerase" evidence="5">
    <location>
        <begin position="12"/>
        <end position="225"/>
    </location>
</feature>
<dbReference type="InterPro" id="IPR006148">
    <property type="entry name" value="Glc/Gal-6P_isomerase"/>
</dbReference>
<keyword evidence="3 4" id="KW-0119">Carbohydrate metabolism</keyword>
<comment type="function">
    <text evidence="4">Catalyzes the reversible isomerization-deamination of glucosamine 6-phosphate (GlcN6P) to form fructose 6-phosphate (Fru6P) and ammonium ion.</text>
</comment>
<dbReference type="PROSITE" id="PS01161">
    <property type="entry name" value="GLC_GALNAC_ISOMERASE"/>
    <property type="match status" value="1"/>
</dbReference>
<evidence type="ECO:0000256" key="3">
    <source>
        <dbReference type="ARBA" id="ARBA00023277"/>
    </source>
</evidence>
<protein>
    <recommendedName>
        <fullName evidence="4">Glucosamine-6-phosphate deaminase</fullName>
        <ecNumber evidence="4">3.5.99.6</ecNumber>
    </recommendedName>
    <alternativeName>
        <fullName evidence="4">GlcN6P deaminase</fullName>
        <shortName evidence="4">GNPDA</shortName>
    </alternativeName>
    <alternativeName>
        <fullName evidence="4">Glucosamine-6-phosphate isomerase</fullName>
    </alternativeName>
</protein>
<dbReference type="InterPro" id="IPR018321">
    <property type="entry name" value="Glucosamine6P_isomerase_CS"/>
</dbReference>
<evidence type="ECO:0000259" key="5">
    <source>
        <dbReference type="Pfam" id="PF01182"/>
    </source>
</evidence>
<dbReference type="Pfam" id="PF01182">
    <property type="entry name" value="Glucosamine_iso"/>
    <property type="match status" value="1"/>
</dbReference>
<feature type="active site" description="For ring-opening step" evidence="4">
    <location>
        <position position="135"/>
    </location>
</feature>
<gene>
    <name evidence="4 6" type="primary">nagB</name>
    <name evidence="6" type="ORF">SCHIN_v1c02930</name>
</gene>
<dbReference type="AlphaFoldDB" id="A0A5B9Y353"/>
<name>A0A5B9Y353_9MOLU</name>
<reference evidence="6 7" key="1">
    <citation type="submission" date="2019-08" db="EMBL/GenBank/DDBJ databases">
        <title>Complete genome sequence of Spiroplasma chinense CCH (DSM 19755).</title>
        <authorList>
            <person name="Shen H.-Y."/>
            <person name="Lin Y.-C."/>
            <person name="Chou L."/>
            <person name="Kuo C.-H."/>
        </authorList>
    </citation>
    <scope>NUCLEOTIDE SEQUENCE [LARGE SCALE GENOMIC DNA]</scope>
    <source>
        <strain evidence="6 7">CCH</strain>
    </source>
</reference>
<dbReference type="NCBIfam" id="TIGR00502">
    <property type="entry name" value="nagB"/>
    <property type="match status" value="1"/>
</dbReference>
<dbReference type="InterPro" id="IPR004547">
    <property type="entry name" value="Glucosamine6P_isomerase"/>
</dbReference>
<evidence type="ECO:0000313" key="7">
    <source>
        <dbReference type="Proteomes" id="UP000323144"/>
    </source>
</evidence>
<dbReference type="RefSeq" id="WP_166507883.1">
    <property type="nucleotide sequence ID" value="NZ_CP043026.1"/>
</dbReference>
<comment type="caution">
    <text evidence="4">Lacks conserved residue(s) required for the propagation of feature annotation.</text>
</comment>
<dbReference type="CDD" id="cd01399">
    <property type="entry name" value="GlcN6P_deaminase"/>
    <property type="match status" value="1"/>
</dbReference>
<comment type="similarity">
    <text evidence="4">Belongs to the glucosamine/galactosamine-6-phosphate isomerase family. NagB subfamily.</text>
</comment>
<dbReference type="EMBL" id="CP043026">
    <property type="protein sequence ID" value="QEH61490.1"/>
    <property type="molecule type" value="Genomic_DNA"/>
</dbReference>
<proteinExistence type="inferred from homology"/>
<sequence>MNIIVVKTEQEIGQKTGDLILNKVKENPKAVIGLATGSSPLSTYKYIIENSKKENVSWHDITTFNLDEYKGLSGIHNQSYRYFMTHNLFNHIDIQKENTFVPSGMIESDDEVKVYDEKIKNAGGIDIQLLGIGVNGHIGFNEPGTSFDSLTSVVDLTDQTIEANSRFFNDKSEVPTQAVSMGLKSIMNAKEIVLIAMGENKAKAIKELVTGEVSTDWPCTILQNHPKVTLIIDEKAASLLD</sequence>
<dbReference type="EC" id="3.5.99.6" evidence="4"/>
<dbReference type="GO" id="GO:0004342">
    <property type="term" value="F:glucosamine-6-phosphate deaminase activity"/>
    <property type="evidence" value="ECO:0007669"/>
    <property type="project" value="UniProtKB-UniRule"/>
</dbReference>
<dbReference type="UniPathway" id="UPA00629">
    <property type="reaction ID" value="UER00684"/>
</dbReference>
<dbReference type="KEGG" id="schi:SCHIN_v1c02930"/>
<comment type="pathway">
    <text evidence="4">Amino-sugar metabolism; N-acetylneuraminate degradation; D-fructose 6-phosphate from N-acetylneuraminate: step 5/5.</text>
</comment>
<feature type="active site" description="Proton acceptor; for enolization step" evidence="4">
    <location>
        <position position="67"/>
    </location>
</feature>
<dbReference type="PANTHER" id="PTHR11280">
    <property type="entry name" value="GLUCOSAMINE-6-PHOSPHATE ISOMERASE"/>
    <property type="match status" value="1"/>
</dbReference>
<dbReference type="PANTHER" id="PTHR11280:SF5">
    <property type="entry name" value="GLUCOSAMINE-6-PHOSPHATE ISOMERASE"/>
    <property type="match status" value="1"/>
</dbReference>
<organism evidence="6 7">
    <name type="scientific">Spiroplasma chinense</name>
    <dbReference type="NCBI Taxonomy" id="216932"/>
    <lineage>
        <taxon>Bacteria</taxon>
        <taxon>Bacillati</taxon>
        <taxon>Mycoplasmatota</taxon>
        <taxon>Mollicutes</taxon>
        <taxon>Entomoplasmatales</taxon>
        <taxon>Spiroplasmataceae</taxon>
        <taxon>Spiroplasma</taxon>
    </lineage>
</organism>
<keyword evidence="2 4" id="KW-0378">Hydrolase</keyword>
<feature type="active site" description="For ring-opening step" evidence="4">
    <location>
        <position position="142"/>
    </location>
</feature>
<evidence type="ECO:0000313" key="6">
    <source>
        <dbReference type="EMBL" id="QEH61490.1"/>
    </source>
</evidence>
<dbReference type="GO" id="GO:0006046">
    <property type="term" value="P:N-acetylglucosamine catabolic process"/>
    <property type="evidence" value="ECO:0007669"/>
    <property type="project" value="UniProtKB-UniRule"/>
</dbReference>
<dbReference type="Gene3D" id="3.40.50.1360">
    <property type="match status" value="1"/>
</dbReference>
<dbReference type="GO" id="GO:0005737">
    <property type="term" value="C:cytoplasm"/>
    <property type="evidence" value="ECO:0007669"/>
    <property type="project" value="TreeGrafter"/>
</dbReference>
<evidence type="ECO:0000256" key="4">
    <source>
        <dbReference type="HAMAP-Rule" id="MF_01241"/>
    </source>
</evidence>
<dbReference type="Proteomes" id="UP000323144">
    <property type="component" value="Chromosome"/>
</dbReference>
<dbReference type="FunFam" id="3.40.50.1360:FF:000003">
    <property type="entry name" value="Glucosamine-6-phosphate deaminase"/>
    <property type="match status" value="1"/>
</dbReference>